<evidence type="ECO:0000313" key="2">
    <source>
        <dbReference type="EMBL" id="KAF2074723.1"/>
    </source>
</evidence>
<evidence type="ECO:0000256" key="1">
    <source>
        <dbReference type="SAM" id="MobiDB-lite"/>
    </source>
</evidence>
<dbReference type="AlphaFoldDB" id="A0A8J4PVC4"/>
<proteinExistence type="predicted"/>
<sequence length="816" mass="94305">MQNQNNKVIIRECLNTLFNNQRNNITINAIEKTLSSSSPTTTTIGKRQYLKRTHLYVAQPERLLSVQDTFVSSCLNNNKNSEIAGSKLKELFGESPSFQQISSGWQKFTPSNHKTFASLPEYEIEKAQILEMESNYFKNLIKLEKENELTNVIDAYYNLLEKTLDEPLSLGTIFFYGLDNQDIKNQLINQLIGLDLFDKALDIPVMVHCKRATSSSIQLLDSYSVSIGGDYNLKDIKKEIYDYCGSGGSGDQQSSSPSTTVPKYSKKFLEIVVQSPTIYNMTMVNTPSFQSLGGYSNNELSNYLPKLIGWIPYQERVFVMCHDNKSVAGIEDDALFGSRMDPFYNYTIGVINSPSIEFARQYKFERSSFPLPDGFIPFSTVDPTPLSYFKERLFKIFLKKIHVQQHIKQMITKSITGQGKLFQQLIKYQGLSLSKNQDKKNKMIVQFESLASPWSNESKYIKLYLEKQIESKIFERLTQTFEIISQQSPILDLNRESVDFKNCFIKEDPVNIDEFFNSLRITFKEQQGHQQQQSTYDMIKRDWALFAKFNSLLPYQLIKEQQSKFMSALEKEMDFISPTTEHLGSELNLVYYSWLMDYRRCISSILSSGLMDSDMPELVYQSYLNSISFAFNNSFTDNINDSLADALELSYNNNTKPASIANFTYHTIQKEILPSITLDEFLDAYLNSPYKDQRIPMFSTTWNIVYLKAVSRKLSKEIVSLININIIQPWLYRSIQTTIQLFTNLQIVLEKQNKNWLSTKTPADLLISKLQLKANMSFDDNSDDSDQISQEEDNEEQEFDQEEEEEEEELNKQENK</sequence>
<name>A0A8J4PVC4_9MYCE</name>
<evidence type="ECO:0000313" key="3">
    <source>
        <dbReference type="Proteomes" id="UP000695562"/>
    </source>
</evidence>
<keyword evidence="3" id="KW-1185">Reference proteome</keyword>
<dbReference type="OrthoDB" id="10653098at2759"/>
<dbReference type="Proteomes" id="UP000695562">
    <property type="component" value="Unassembled WGS sequence"/>
</dbReference>
<feature type="region of interest" description="Disordered" evidence="1">
    <location>
        <begin position="777"/>
        <end position="816"/>
    </location>
</feature>
<gene>
    <name evidence="2" type="ORF">CYY_003955</name>
</gene>
<comment type="caution">
    <text evidence="2">The sequence shown here is derived from an EMBL/GenBank/DDBJ whole genome shotgun (WGS) entry which is preliminary data.</text>
</comment>
<organism evidence="2 3">
    <name type="scientific">Polysphondylium violaceum</name>
    <dbReference type="NCBI Taxonomy" id="133409"/>
    <lineage>
        <taxon>Eukaryota</taxon>
        <taxon>Amoebozoa</taxon>
        <taxon>Evosea</taxon>
        <taxon>Eumycetozoa</taxon>
        <taxon>Dictyostelia</taxon>
        <taxon>Dictyosteliales</taxon>
        <taxon>Dictyosteliaceae</taxon>
        <taxon>Polysphondylium</taxon>
    </lineage>
</organism>
<feature type="compositionally biased region" description="Acidic residues" evidence="1">
    <location>
        <begin position="780"/>
        <end position="809"/>
    </location>
</feature>
<dbReference type="EMBL" id="AJWJ01000132">
    <property type="protein sequence ID" value="KAF2074723.1"/>
    <property type="molecule type" value="Genomic_DNA"/>
</dbReference>
<protein>
    <submittedName>
        <fullName evidence="2">Uncharacterized protein</fullName>
    </submittedName>
</protein>
<accession>A0A8J4PVC4</accession>
<reference evidence="2" key="1">
    <citation type="submission" date="2020-01" db="EMBL/GenBank/DDBJ databases">
        <title>Development of genomics and gene disruption for Polysphondylium violaceum indicates a role for the polyketide synthase stlB in stalk morphogenesis.</title>
        <authorList>
            <person name="Narita B."/>
            <person name="Kawabe Y."/>
            <person name="Kin K."/>
            <person name="Saito T."/>
            <person name="Gibbs R."/>
            <person name="Kuspa A."/>
            <person name="Muzny D."/>
            <person name="Queller D."/>
            <person name="Richards S."/>
            <person name="Strassman J."/>
            <person name="Sucgang R."/>
            <person name="Worley K."/>
            <person name="Schaap P."/>
        </authorList>
    </citation>
    <scope>NUCLEOTIDE SEQUENCE</scope>
    <source>
        <strain evidence="2">QSvi11</strain>
    </source>
</reference>